<dbReference type="PANTHER" id="PTHR37038">
    <property type="entry name" value="TRANSCRIPTIONAL REGULATOR-RELATED"/>
    <property type="match status" value="1"/>
</dbReference>
<sequence>MWYGVNEKRGDKMNNLGLMLKEIREEKSFSKEMLSKDICSLEILEKLEVDNTIPSLSLLRKICDRLSVTIDELMAMCEVKASSTHRNALSKANWFSILDHYLITKQYDCLNEATTRVLIEMPDLSILENQLLMYYRGAYELVYERNIEGANKYFARALDFTYQPDSSYPSDMEVIIMTLLGFIRHRIGEHEEAQSLIEKSFELYIQHHSFSMKPIFSQLFYFQSTYQLEMGAPQEAIEIADVGISWCRKMMNMYLLEDLLYVKGIALEDLNRIDEATFFVELADNLHVLETSGEVISF</sequence>
<protein>
    <submittedName>
        <fullName evidence="1">Helix-turn-helix transcriptional regulator</fullName>
    </submittedName>
</protein>
<organism evidence="1 2">
    <name type="scientific">Vagococcus zengguangii</name>
    <dbReference type="NCBI Taxonomy" id="2571750"/>
    <lineage>
        <taxon>Bacteria</taxon>
        <taxon>Bacillati</taxon>
        <taxon>Bacillota</taxon>
        <taxon>Bacilli</taxon>
        <taxon>Lactobacillales</taxon>
        <taxon>Enterococcaceae</taxon>
        <taxon>Vagococcus</taxon>
    </lineage>
</organism>
<dbReference type="OrthoDB" id="1150409at2"/>
<name>A0A4D7CX45_9ENTE</name>
<dbReference type="CDD" id="cd00093">
    <property type="entry name" value="HTH_XRE"/>
    <property type="match status" value="1"/>
</dbReference>
<reference evidence="1 2" key="1">
    <citation type="submission" date="2019-04" db="EMBL/GenBank/DDBJ databases">
        <title>Vagococcus sp. nov., isolated from faeces of yaks (Bos grunniens).</title>
        <authorList>
            <person name="Ge Y."/>
        </authorList>
    </citation>
    <scope>NUCLEOTIDE SEQUENCE [LARGE SCALE GENOMIC DNA]</scope>
    <source>
        <strain evidence="1 2">MN-17</strain>
    </source>
</reference>
<dbReference type="EMBL" id="CP039712">
    <property type="protein sequence ID" value="QCI86951.1"/>
    <property type="molecule type" value="Genomic_DNA"/>
</dbReference>
<dbReference type="PANTHER" id="PTHR37038:SF14">
    <property type="entry name" value="TRANSCRIPTIONAL ACTIVATOR"/>
    <property type="match status" value="1"/>
</dbReference>
<evidence type="ECO:0000313" key="1">
    <source>
        <dbReference type="EMBL" id="QCI86951.1"/>
    </source>
</evidence>
<accession>A0A4D7CX45</accession>
<dbReference type="GO" id="GO:0003677">
    <property type="term" value="F:DNA binding"/>
    <property type="evidence" value="ECO:0007669"/>
    <property type="project" value="InterPro"/>
</dbReference>
<dbReference type="Gene3D" id="1.25.40.10">
    <property type="entry name" value="Tetratricopeptide repeat domain"/>
    <property type="match status" value="1"/>
</dbReference>
<dbReference type="SMART" id="SM00530">
    <property type="entry name" value="HTH_XRE"/>
    <property type="match status" value="1"/>
</dbReference>
<dbReference type="SUPFAM" id="SSF47413">
    <property type="entry name" value="lambda repressor-like DNA-binding domains"/>
    <property type="match status" value="1"/>
</dbReference>
<dbReference type="PROSITE" id="PS50943">
    <property type="entry name" value="HTH_CROC1"/>
    <property type="match status" value="1"/>
</dbReference>
<dbReference type="InterPro" id="IPR053163">
    <property type="entry name" value="HTH-type_regulator_Rgg"/>
</dbReference>
<dbReference type="Pfam" id="PF01381">
    <property type="entry name" value="HTH_3"/>
    <property type="match status" value="1"/>
</dbReference>
<dbReference type="Proteomes" id="UP000298615">
    <property type="component" value="Chromosome"/>
</dbReference>
<proteinExistence type="predicted"/>
<keyword evidence="2" id="KW-1185">Reference proteome</keyword>
<dbReference type="InterPro" id="IPR011990">
    <property type="entry name" value="TPR-like_helical_dom_sf"/>
</dbReference>
<dbReference type="InterPro" id="IPR001387">
    <property type="entry name" value="Cro/C1-type_HTH"/>
</dbReference>
<gene>
    <name evidence="1" type="ORF">FA707_08220</name>
</gene>
<dbReference type="InterPro" id="IPR010982">
    <property type="entry name" value="Lambda_DNA-bd_dom_sf"/>
</dbReference>
<dbReference type="KEGG" id="vao:FA707_08220"/>
<evidence type="ECO:0000313" key="2">
    <source>
        <dbReference type="Proteomes" id="UP000298615"/>
    </source>
</evidence>
<dbReference type="SUPFAM" id="SSF48452">
    <property type="entry name" value="TPR-like"/>
    <property type="match status" value="1"/>
</dbReference>
<dbReference type="AlphaFoldDB" id="A0A4D7CX45"/>